<sequence length="102" mass="11232">MNNGEHLHAQYLYSEDKDALLSRVKKIEGQARGIEKMIDEGRYCLDVVQQLTALSAAVDEVSLKLLESHIAGCVAGAIRADAESGEAHIKELMKAIRKALKR</sequence>
<gene>
    <name evidence="1" type="ORF">DEALK_02180</name>
</gene>
<evidence type="ECO:0008006" key="3">
    <source>
        <dbReference type="Google" id="ProtNLM"/>
    </source>
</evidence>
<dbReference type="GO" id="GO:0003677">
    <property type="term" value="F:DNA binding"/>
    <property type="evidence" value="ECO:0007669"/>
    <property type="project" value="InterPro"/>
</dbReference>
<dbReference type="Pfam" id="PF02583">
    <property type="entry name" value="Trns_repr_metal"/>
    <property type="match status" value="1"/>
</dbReference>
<dbReference type="EMBL" id="LFDV01000001">
    <property type="protein sequence ID" value="KTB49305.1"/>
    <property type="molecule type" value="Genomic_DNA"/>
</dbReference>
<protein>
    <recommendedName>
        <fullName evidence="3">DNA-binding transcriptional regulator, FrmR family</fullName>
    </recommendedName>
</protein>
<accession>A0A0W0GL60</accession>
<dbReference type="PANTHER" id="PTHR33677">
    <property type="entry name" value="TRANSCRIPTIONAL REPRESSOR FRMR-RELATED"/>
    <property type="match status" value="1"/>
</dbReference>
<evidence type="ECO:0000313" key="1">
    <source>
        <dbReference type="EMBL" id="KTB49305.1"/>
    </source>
</evidence>
<dbReference type="RefSeq" id="WP_058437893.1">
    <property type="nucleotide sequence ID" value="NZ_KQ758903.1"/>
</dbReference>
<dbReference type="GO" id="GO:0046872">
    <property type="term" value="F:metal ion binding"/>
    <property type="evidence" value="ECO:0007669"/>
    <property type="project" value="InterPro"/>
</dbReference>
<dbReference type="Proteomes" id="UP000053947">
    <property type="component" value="Unassembled WGS sequence"/>
</dbReference>
<dbReference type="GO" id="GO:0045892">
    <property type="term" value="P:negative regulation of DNA-templated transcription"/>
    <property type="evidence" value="ECO:0007669"/>
    <property type="project" value="UniProtKB-ARBA"/>
</dbReference>
<dbReference type="InterPro" id="IPR003735">
    <property type="entry name" value="Metal_Tscrpt_repr"/>
</dbReference>
<evidence type="ECO:0000313" key="2">
    <source>
        <dbReference type="Proteomes" id="UP000053947"/>
    </source>
</evidence>
<dbReference type="PANTHER" id="PTHR33677:SF3">
    <property type="entry name" value="COPPER-SENSING TRANSCRIPTIONAL REPRESSOR RICR"/>
    <property type="match status" value="1"/>
</dbReference>
<organism evidence="1 2">
    <name type="scientific">Dehalogenimonas alkenigignens</name>
    <dbReference type="NCBI Taxonomy" id="1217799"/>
    <lineage>
        <taxon>Bacteria</taxon>
        <taxon>Bacillati</taxon>
        <taxon>Chloroflexota</taxon>
        <taxon>Dehalococcoidia</taxon>
        <taxon>Dehalococcoidales</taxon>
        <taxon>Dehalococcoidaceae</taxon>
        <taxon>Dehalogenimonas</taxon>
    </lineage>
</organism>
<comment type="caution">
    <text evidence="1">The sequence shown here is derived from an EMBL/GenBank/DDBJ whole genome shotgun (WGS) entry which is preliminary data.</text>
</comment>
<name>A0A0W0GL60_9CHLR</name>
<dbReference type="InterPro" id="IPR038390">
    <property type="entry name" value="Metal_Tscrpt_repr_sf"/>
</dbReference>
<dbReference type="CDD" id="cd10148">
    <property type="entry name" value="CsoR-like_DUF156"/>
    <property type="match status" value="1"/>
</dbReference>
<reference evidence="1 2" key="1">
    <citation type="submission" date="2015-06" db="EMBL/GenBank/DDBJ databases">
        <title>Genome sequence of the organohalide-respiring Dehalogenimonas alkenigignens type strain (IP3-3T).</title>
        <authorList>
            <person name="Key T.A."/>
            <person name="Richmond D.P."/>
            <person name="Bowman K.S."/>
            <person name="Cho Y.-J."/>
            <person name="Chun J."/>
            <person name="da Costa M.S."/>
            <person name="Rainey F.A."/>
            <person name="Moe W.M."/>
        </authorList>
    </citation>
    <scope>NUCLEOTIDE SEQUENCE [LARGE SCALE GENOMIC DNA]</scope>
    <source>
        <strain evidence="1 2">IP3-3</strain>
    </source>
</reference>
<dbReference type="OrthoDB" id="9798732at2"/>
<dbReference type="Gene3D" id="1.20.58.1000">
    <property type="entry name" value="Metal-sensitive repressor, helix protomer"/>
    <property type="match status" value="1"/>
</dbReference>
<keyword evidence="2" id="KW-1185">Reference proteome</keyword>
<dbReference type="STRING" id="1217799.DEALK_02180"/>
<proteinExistence type="predicted"/>
<dbReference type="AlphaFoldDB" id="A0A0W0GL60"/>